<evidence type="ECO:0000259" key="4">
    <source>
        <dbReference type="Pfam" id="PF25183"/>
    </source>
</evidence>
<evidence type="ECO:0000256" key="3">
    <source>
        <dbReference type="ARBA" id="ARBA00023237"/>
    </source>
</evidence>
<proteinExistence type="predicted"/>
<dbReference type="Pfam" id="PF25183">
    <property type="entry name" value="OMP_b-brl_4"/>
    <property type="match status" value="1"/>
</dbReference>
<comment type="subcellular location">
    <subcellularLocation>
        <location evidence="1">Cell outer membrane</location>
    </subcellularLocation>
</comment>
<dbReference type="SUPFAM" id="SSF56935">
    <property type="entry name" value="Porins"/>
    <property type="match status" value="1"/>
</dbReference>
<feature type="domain" description="TonB-dependent transporter Oar-like beta-barrel" evidence="4">
    <location>
        <begin position="2"/>
        <end position="347"/>
    </location>
</feature>
<dbReference type="Gene3D" id="2.40.170.20">
    <property type="entry name" value="TonB-dependent receptor, beta-barrel domain"/>
    <property type="match status" value="1"/>
</dbReference>
<gene>
    <name evidence="5" type="ORF">HRJ53_28025</name>
</gene>
<name>A0A7V8NWL7_9BACT</name>
<evidence type="ECO:0000256" key="2">
    <source>
        <dbReference type="ARBA" id="ARBA00023136"/>
    </source>
</evidence>
<feature type="non-terminal residue" evidence="5">
    <location>
        <position position="371"/>
    </location>
</feature>
<comment type="caution">
    <text evidence="5">The sequence shown here is derived from an EMBL/GenBank/DDBJ whole genome shotgun (WGS) entry which is preliminary data.</text>
</comment>
<keyword evidence="3" id="KW-0998">Cell outer membrane</keyword>
<dbReference type="InterPro" id="IPR036942">
    <property type="entry name" value="Beta-barrel_TonB_sf"/>
</dbReference>
<dbReference type="GO" id="GO:0004180">
    <property type="term" value="F:carboxypeptidase activity"/>
    <property type="evidence" value="ECO:0007669"/>
    <property type="project" value="UniProtKB-KW"/>
</dbReference>
<keyword evidence="2" id="KW-0472">Membrane</keyword>
<accession>A0A7V8NWL7</accession>
<dbReference type="EMBL" id="JACDQQ010002715">
    <property type="protein sequence ID" value="MBA0088854.1"/>
    <property type="molecule type" value="Genomic_DNA"/>
</dbReference>
<dbReference type="AlphaFoldDB" id="A0A7V8NWL7"/>
<keyword evidence="6" id="KW-1185">Reference proteome</keyword>
<dbReference type="Proteomes" id="UP000567293">
    <property type="component" value="Unassembled WGS sequence"/>
</dbReference>
<sequence>MASLLTLWPDENGPRLGGGIAEAFSHPLQTIREDFGTTRLDFNPSSKDALSSAYTVDDSVATTPTANPLSLVAESLREQVWSVQLQHVFSATVLDTARIGFSRGSYFFTGQTPVDLPGWITGLPIGAVVVGGGTASNGASVISLAGTNSASNLRAVRNLFTYDDQVAISRGVHQLEAGVWLERLQANDNLAQNQYGQASFDSLTSLLEGAVSTFSVVPSPTPLGWRSLEIAGFVQDAIKLRPNLDFRIGFRFESTDGWNEAHRRASNYVFANGVIQTNPVVANSVLTRNRAKFLPDPRVGLAWDPFGKGKTVLHAGFGVYRALLDNLDYRLDQTAPFNTTLTLKSVPLSSLEFVPGAPPPSGNRISPSGLE</sequence>
<protein>
    <submittedName>
        <fullName evidence="5">Carboxypeptidase regulatory-like domain-containing protein</fullName>
    </submittedName>
</protein>
<evidence type="ECO:0000256" key="1">
    <source>
        <dbReference type="ARBA" id="ARBA00004442"/>
    </source>
</evidence>
<evidence type="ECO:0000313" key="6">
    <source>
        <dbReference type="Proteomes" id="UP000567293"/>
    </source>
</evidence>
<reference evidence="5" key="1">
    <citation type="submission" date="2020-06" db="EMBL/GenBank/DDBJ databases">
        <title>Legume-microbial interactions unlock mineral nutrients during tropical forest succession.</title>
        <authorList>
            <person name="Epihov D.Z."/>
        </authorList>
    </citation>
    <scope>NUCLEOTIDE SEQUENCE [LARGE SCALE GENOMIC DNA]</scope>
    <source>
        <strain evidence="5">Pan2503</strain>
    </source>
</reference>
<organism evidence="5 6">
    <name type="scientific">Candidatus Acidiferrum panamense</name>
    <dbReference type="NCBI Taxonomy" id="2741543"/>
    <lineage>
        <taxon>Bacteria</taxon>
        <taxon>Pseudomonadati</taxon>
        <taxon>Acidobacteriota</taxon>
        <taxon>Terriglobia</taxon>
        <taxon>Candidatus Acidiferrales</taxon>
        <taxon>Candidatus Acidiferrum</taxon>
    </lineage>
</organism>
<dbReference type="GO" id="GO:0009279">
    <property type="term" value="C:cell outer membrane"/>
    <property type="evidence" value="ECO:0007669"/>
    <property type="project" value="UniProtKB-SubCell"/>
</dbReference>
<evidence type="ECO:0000313" key="5">
    <source>
        <dbReference type="EMBL" id="MBA0088854.1"/>
    </source>
</evidence>
<dbReference type="InterPro" id="IPR057601">
    <property type="entry name" value="Oar-like_b-barrel"/>
</dbReference>